<gene>
    <name evidence="4" type="ORF">QBC40DRAFT_3836</name>
</gene>
<evidence type="ECO:0000313" key="5">
    <source>
        <dbReference type="Proteomes" id="UP001303160"/>
    </source>
</evidence>
<organism evidence="4 5">
    <name type="scientific">Triangularia verruculosa</name>
    <dbReference type="NCBI Taxonomy" id="2587418"/>
    <lineage>
        <taxon>Eukaryota</taxon>
        <taxon>Fungi</taxon>
        <taxon>Dikarya</taxon>
        <taxon>Ascomycota</taxon>
        <taxon>Pezizomycotina</taxon>
        <taxon>Sordariomycetes</taxon>
        <taxon>Sordariomycetidae</taxon>
        <taxon>Sordariales</taxon>
        <taxon>Podosporaceae</taxon>
        <taxon>Triangularia</taxon>
    </lineage>
</organism>
<feature type="signal peptide" evidence="3">
    <location>
        <begin position="1"/>
        <end position="21"/>
    </location>
</feature>
<feature type="compositionally biased region" description="Basic and acidic residues" evidence="1">
    <location>
        <begin position="284"/>
        <end position="295"/>
    </location>
</feature>
<accession>A0AAN6XB99</accession>
<feature type="transmembrane region" description="Helical" evidence="2">
    <location>
        <begin position="210"/>
        <end position="231"/>
    </location>
</feature>
<dbReference type="Proteomes" id="UP001303160">
    <property type="component" value="Unassembled WGS sequence"/>
</dbReference>
<evidence type="ECO:0000256" key="1">
    <source>
        <dbReference type="SAM" id="MobiDB-lite"/>
    </source>
</evidence>
<feature type="compositionally biased region" description="Polar residues" evidence="1">
    <location>
        <begin position="305"/>
        <end position="314"/>
    </location>
</feature>
<evidence type="ECO:0000256" key="3">
    <source>
        <dbReference type="SAM" id="SignalP"/>
    </source>
</evidence>
<feature type="compositionally biased region" description="Polar residues" evidence="1">
    <location>
        <begin position="191"/>
        <end position="202"/>
    </location>
</feature>
<protein>
    <submittedName>
        <fullName evidence="4">Uncharacterized protein</fullName>
    </submittedName>
</protein>
<dbReference type="AlphaFoldDB" id="A0AAN6XB99"/>
<proteinExistence type="predicted"/>
<sequence>MRRHIHYSLLSVFCYVSGCIAVNKCFYPGGGESLDDVPCDADAEVSVCCGSSASGGACLSNKLCMGTDGKMSRGSCTDKTFLSPECPNFCSVLRQGIVVTPCLNGNDSSTTHCCFLDRNCCNDESAQFEAPPAQPVPTATWNRILARYVTVRLESSTSLPSTSKSTGSTDTTAPPTSTTASSTQTTSTSGNVQSQPQQQSSEALPPTTTAGIAIGAIVGAALITAVIYLLWRLNKSQKILEQAVVGNQAPFPENMTQYSHSYTLAPPQSPFYHSSQHSYTTDTESAKELPSDRSAGELYAGPLPTSYSSGKRFS</sequence>
<keyword evidence="2" id="KW-0472">Membrane</keyword>
<name>A0AAN6XB99_9PEZI</name>
<keyword evidence="5" id="KW-1185">Reference proteome</keyword>
<dbReference type="EMBL" id="MU863974">
    <property type="protein sequence ID" value="KAK4196888.1"/>
    <property type="molecule type" value="Genomic_DNA"/>
</dbReference>
<feature type="chain" id="PRO_5043050378" evidence="3">
    <location>
        <begin position="22"/>
        <end position="314"/>
    </location>
</feature>
<keyword evidence="2" id="KW-1133">Transmembrane helix</keyword>
<feature type="compositionally biased region" description="Low complexity" evidence="1">
    <location>
        <begin position="157"/>
        <end position="190"/>
    </location>
</feature>
<evidence type="ECO:0000256" key="2">
    <source>
        <dbReference type="SAM" id="Phobius"/>
    </source>
</evidence>
<keyword evidence="2" id="KW-0812">Transmembrane</keyword>
<reference evidence="4" key="1">
    <citation type="journal article" date="2023" name="Mol. Phylogenet. Evol.">
        <title>Genome-scale phylogeny and comparative genomics of the fungal order Sordariales.</title>
        <authorList>
            <person name="Hensen N."/>
            <person name="Bonometti L."/>
            <person name="Westerberg I."/>
            <person name="Brannstrom I.O."/>
            <person name="Guillou S."/>
            <person name="Cros-Aarteil S."/>
            <person name="Calhoun S."/>
            <person name="Haridas S."/>
            <person name="Kuo A."/>
            <person name="Mondo S."/>
            <person name="Pangilinan J."/>
            <person name="Riley R."/>
            <person name="LaButti K."/>
            <person name="Andreopoulos B."/>
            <person name="Lipzen A."/>
            <person name="Chen C."/>
            <person name="Yan M."/>
            <person name="Daum C."/>
            <person name="Ng V."/>
            <person name="Clum A."/>
            <person name="Steindorff A."/>
            <person name="Ohm R.A."/>
            <person name="Martin F."/>
            <person name="Silar P."/>
            <person name="Natvig D.O."/>
            <person name="Lalanne C."/>
            <person name="Gautier V."/>
            <person name="Ament-Velasquez S.L."/>
            <person name="Kruys A."/>
            <person name="Hutchinson M.I."/>
            <person name="Powell A.J."/>
            <person name="Barry K."/>
            <person name="Miller A.N."/>
            <person name="Grigoriev I.V."/>
            <person name="Debuchy R."/>
            <person name="Gladieux P."/>
            <person name="Hiltunen Thoren M."/>
            <person name="Johannesson H."/>
        </authorList>
    </citation>
    <scope>NUCLEOTIDE SEQUENCE</scope>
    <source>
        <strain evidence="4">CBS 315.58</strain>
    </source>
</reference>
<reference evidence="4" key="2">
    <citation type="submission" date="2023-05" db="EMBL/GenBank/DDBJ databases">
        <authorList>
            <consortium name="Lawrence Berkeley National Laboratory"/>
            <person name="Steindorff A."/>
            <person name="Hensen N."/>
            <person name="Bonometti L."/>
            <person name="Westerberg I."/>
            <person name="Brannstrom I.O."/>
            <person name="Guillou S."/>
            <person name="Cros-Aarteil S."/>
            <person name="Calhoun S."/>
            <person name="Haridas S."/>
            <person name="Kuo A."/>
            <person name="Mondo S."/>
            <person name="Pangilinan J."/>
            <person name="Riley R."/>
            <person name="Labutti K."/>
            <person name="Andreopoulos B."/>
            <person name="Lipzen A."/>
            <person name="Chen C."/>
            <person name="Yanf M."/>
            <person name="Daum C."/>
            <person name="Ng V."/>
            <person name="Clum A."/>
            <person name="Ohm R."/>
            <person name="Martin F."/>
            <person name="Silar P."/>
            <person name="Natvig D."/>
            <person name="Lalanne C."/>
            <person name="Gautier V."/>
            <person name="Ament-Velasquez S.L."/>
            <person name="Kruys A."/>
            <person name="Hutchinson M.I."/>
            <person name="Powell A.J."/>
            <person name="Barry K."/>
            <person name="Miller A.N."/>
            <person name="Grigoriev I.V."/>
            <person name="Debuchy R."/>
            <person name="Gladieux P."/>
            <person name="Thoren M.H."/>
            <person name="Johannesson H."/>
        </authorList>
    </citation>
    <scope>NUCLEOTIDE SEQUENCE</scope>
    <source>
        <strain evidence="4">CBS 315.58</strain>
    </source>
</reference>
<feature type="region of interest" description="Disordered" evidence="1">
    <location>
        <begin position="157"/>
        <end position="205"/>
    </location>
</feature>
<evidence type="ECO:0000313" key="4">
    <source>
        <dbReference type="EMBL" id="KAK4196888.1"/>
    </source>
</evidence>
<keyword evidence="3" id="KW-0732">Signal</keyword>
<comment type="caution">
    <text evidence="4">The sequence shown here is derived from an EMBL/GenBank/DDBJ whole genome shotgun (WGS) entry which is preliminary data.</text>
</comment>
<feature type="region of interest" description="Disordered" evidence="1">
    <location>
        <begin position="260"/>
        <end position="314"/>
    </location>
</feature>
<feature type="compositionally biased region" description="Polar residues" evidence="1">
    <location>
        <begin position="271"/>
        <end position="283"/>
    </location>
</feature>